<evidence type="ECO:0000313" key="2">
    <source>
        <dbReference type="Proteomes" id="UP000006556"/>
    </source>
</evidence>
<protein>
    <recommendedName>
        <fullName evidence="3">SpoVT-AbrB domain-containing protein</fullName>
    </recommendedName>
</protein>
<evidence type="ECO:0008006" key="3">
    <source>
        <dbReference type="Google" id="ProtNLM"/>
    </source>
</evidence>
<dbReference type="AlphaFoldDB" id="A5CZ32"/>
<dbReference type="EMBL" id="AP009389">
    <property type="protein sequence ID" value="BAF60742.1"/>
    <property type="molecule type" value="Genomic_DNA"/>
</dbReference>
<dbReference type="Proteomes" id="UP000006556">
    <property type="component" value="Chromosome"/>
</dbReference>
<keyword evidence="2" id="KW-1185">Reference proteome</keyword>
<proteinExistence type="predicted"/>
<accession>A5CZ32</accession>
<dbReference type="eggNOG" id="COG2002">
    <property type="taxonomic scope" value="Bacteria"/>
</dbReference>
<name>A5CZ32_PELTS</name>
<evidence type="ECO:0000313" key="1">
    <source>
        <dbReference type="EMBL" id="BAF60742.1"/>
    </source>
</evidence>
<sequence>MILLKEGQKLIIELEGDRMIVTARPKSLTKALAGAAKGVYGKNAAEIDEYVRKEREEWPR</sequence>
<organism evidence="1 2">
    <name type="scientific">Pelotomaculum thermopropionicum (strain DSM 13744 / JCM 10971 / SI)</name>
    <dbReference type="NCBI Taxonomy" id="370438"/>
    <lineage>
        <taxon>Bacteria</taxon>
        <taxon>Bacillati</taxon>
        <taxon>Bacillota</taxon>
        <taxon>Clostridia</taxon>
        <taxon>Eubacteriales</taxon>
        <taxon>Desulfotomaculaceae</taxon>
        <taxon>Pelotomaculum</taxon>
    </lineage>
</organism>
<reference evidence="2" key="1">
    <citation type="journal article" date="2008" name="Genome Res.">
        <title>The genome of Pelotomaculum thermopropionicum reveals niche-associated evolution in anaerobic microbiota.</title>
        <authorList>
            <person name="Kosaka T."/>
            <person name="Kato S."/>
            <person name="Shimoyama T."/>
            <person name="Ishii S."/>
            <person name="Abe T."/>
            <person name="Watanabe K."/>
        </authorList>
    </citation>
    <scope>NUCLEOTIDE SEQUENCE [LARGE SCALE GENOMIC DNA]</scope>
    <source>
        <strain evidence="2">DSM 13744 / JCM 10971 / SI</strain>
    </source>
</reference>
<gene>
    <name evidence="1" type="ordered locus">PTH_2561</name>
</gene>
<dbReference type="HOGENOM" id="CLU_2937557_0_0_9"/>
<dbReference type="KEGG" id="pth:PTH_2561"/>